<dbReference type="Gene3D" id="3.40.30.80">
    <property type="match status" value="1"/>
</dbReference>
<organism evidence="7 8">
    <name type="scientific">Enterocloster citroniae</name>
    <dbReference type="NCBI Taxonomy" id="358743"/>
    <lineage>
        <taxon>Bacteria</taxon>
        <taxon>Bacillati</taxon>
        <taxon>Bacillota</taxon>
        <taxon>Clostridia</taxon>
        <taxon>Lachnospirales</taxon>
        <taxon>Lachnospiraceae</taxon>
        <taxon>Enterocloster</taxon>
    </lineage>
</organism>
<evidence type="ECO:0000256" key="1">
    <source>
        <dbReference type="ARBA" id="ARBA00022630"/>
    </source>
</evidence>
<dbReference type="GO" id="GO:0004791">
    <property type="term" value="F:thioredoxin-disulfide reductase (NADPH) activity"/>
    <property type="evidence" value="ECO:0007669"/>
    <property type="project" value="UniProtKB-EC"/>
</dbReference>
<dbReference type="InterPro" id="IPR012336">
    <property type="entry name" value="Thioredoxin-like_fold"/>
</dbReference>
<keyword evidence="2 7" id="KW-0560">Oxidoreductase</keyword>
<evidence type="ECO:0000313" key="7">
    <source>
        <dbReference type="EMBL" id="MET3571422.1"/>
    </source>
</evidence>
<comment type="caution">
    <text evidence="7">The sequence shown here is derived from an EMBL/GenBank/DDBJ whole genome shotgun (WGS) entry which is preliminary data.</text>
</comment>
<name>A0ABV2FZG9_9FIRM</name>
<dbReference type="SUPFAM" id="SSF51905">
    <property type="entry name" value="FAD/NAD(P)-binding domain"/>
    <property type="match status" value="1"/>
</dbReference>
<evidence type="ECO:0000259" key="5">
    <source>
        <dbReference type="Pfam" id="PF07992"/>
    </source>
</evidence>
<feature type="compositionally biased region" description="Basic and acidic residues" evidence="3">
    <location>
        <begin position="350"/>
        <end position="369"/>
    </location>
</feature>
<protein>
    <submittedName>
        <fullName evidence="7">Thioredoxin reductase (NADPH)</fullName>
        <ecNumber evidence="7">1.8.1.9</ecNumber>
    </submittedName>
</protein>
<evidence type="ECO:0000256" key="2">
    <source>
        <dbReference type="ARBA" id="ARBA00023002"/>
    </source>
</evidence>
<keyword evidence="4" id="KW-0472">Membrane</keyword>
<accession>A0ABV2FZG9</accession>
<feature type="domain" description="FAD/NAD(P)-binding" evidence="5">
    <location>
        <begin position="11"/>
        <end position="302"/>
    </location>
</feature>
<feature type="transmembrane region" description="Helical" evidence="4">
    <location>
        <begin position="9"/>
        <end position="30"/>
    </location>
</feature>
<evidence type="ECO:0000256" key="4">
    <source>
        <dbReference type="SAM" id="Phobius"/>
    </source>
</evidence>
<dbReference type="EMBL" id="JBEPLZ010000010">
    <property type="protein sequence ID" value="MET3571422.1"/>
    <property type="molecule type" value="Genomic_DNA"/>
</dbReference>
<feature type="region of interest" description="Disordered" evidence="3">
    <location>
        <begin position="335"/>
        <end position="371"/>
    </location>
</feature>
<dbReference type="PRINTS" id="PR00469">
    <property type="entry name" value="PNDRDTASEII"/>
</dbReference>
<keyword evidence="4" id="KW-0812">Transmembrane</keyword>
<dbReference type="PANTHER" id="PTHR48105">
    <property type="entry name" value="THIOREDOXIN REDUCTASE 1-RELATED-RELATED"/>
    <property type="match status" value="1"/>
</dbReference>
<sequence length="581" mass="63178">MEQEREKNYLYDVVIVGGGPAGLSAAIYMARARYRVLLMEKEKIGGQITITSEIVNYPGVERTSGKELTHSMKEQAQAFGAEFVMAEVLDMDLDQDIKVLHTTAGEYKALGVVLATGANPRKLGFKGEKEFQGRGVAYCATCDGEFFTGMEVFVIGGGFAAVEEGIFLTRYARKVTLVVRGDDFTCARTVADQVKKEDKIEVKFNTEILEAGGEHMVSYARFRNNRTGEEWTHEAGENGGFGIFVFAGYVPNTAWISGKLVCDEQGYLVTDSSQKTSAEGVYGAGDVCIKNLRQVVTAVSDGAVAATSLEKHVSSIHEKLGIPALEQGEADTKRLEGEMTGGGRTLGKGSRGDGARGEDTRGEDTRAEDGNGFLSAQIRQQLSGLFPKFQEKAVITAELDDSPLAGEMSGFLGELEGLTDRIICKREYISREEKERREAGGELFPAFRLGRQDGREGNILFHGVPGGHEFNSFIVALYNMAGPGQPLDEGLRQRLSSISKDINVKVMVSLSCTMCPEVVMAAQRAASLSGHVTAEMVDLMHYPDLKKKYNIMSVPCMVINGSQVYFGKKSLEEVTGLLEGN</sequence>
<keyword evidence="1" id="KW-0285">Flavoprotein</keyword>
<keyword evidence="8" id="KW-1185">Reference proteome</keyword>
<dbReference type="CDD" id="cd02974">
    <property type="entry name" value="AhpF_NTD_N"/>
    <property type="match status" value="1"/>
</dbReference>
<reference evidence="7 8" key="1">
    <citation type="submission" date="2024-06" db="EMBL/GenBank/DDBJ databases">
        <title>Genomic Encyclopedia of Type Strains, Phase IV (KMG-IV): sequencing the most valuable type-strain genomes for metagenomic binning, comparative biology and taxonomic classification.</title>
        <authorList>
            <person name="Goeker M."/>
        </authorList>
    </citation>
    <scope>NUCLEOTIDE SEQUENCE [LARGE SCALE GENOMIC DNA]</scope>
    <source>
        <strain evidence="7 8">DSM 19261</strain>
    </source>
</reference>
<dbReference type="InterPro" id="IPR036249">
    <property type="entry name" value="Thioredoxin-like_sf"/>
</dbReference>
<dbReference type="InterPro" id="IPR017561">
    <property type="entry name" value="AhpF_homologue_put"/>
</dbReference>
<keyword evidence="4" id="KW-1133">Transmembrane helix</keyword>
<dbReference type="NCBIfam" id="TIGR03143">
    <property type="entry name" value="AhpF_homolog"/>
    <property type="match status" value="1"/>
</dbReference>
<gene>
    <name evidence="7" type="ORF">ABID13_003067</name>
</gene>
<dbReference type="EC" id="1.8.1.9" evidence="7"/>
<evidence type="ECO:0000259" key="6">
    <source>
        <dbReference type="Pfam" id="PF13192"/>
    </source>
</evidence>
<dbReference type="InterPro" id="IPR050097">
    <property type="entry name" value="Ferredoxin-NADP_redctase_2"/>
</dbReference>
<evidence type="ECO:0000256" key="3">
    <source>
        <dbReference type="SAM" id="MobiDB-lite"/>
    </source>
</evidence>
<evidence type="ECO:0000313" key="8">
    <source>
        <dbReference type="Proteomes" id="UP001549200"/>
    </source>
</evidence>
<dbReference type="InterPro" id="IPR036188">
    <property type="entry name" value="FAD/NAD-bd_sf"/>
</dbReference>
<dbReference type="SUPFAM" id="SSF52833">
    <property type="entry name" value="Thioredoxin-like"/>
    <property type="match status" value="2"/>
</dbReference>
<dbReference type="Pfam" id="PF13192">
    <property type="entry name" value="Thioredoxin_3"/>
    <property type="match status" value="1"/>
</dbReference>
<dbReference type="InterPro" id="IPR044142">
    <property type="entry name" value="AhpF_NTD_N"/>
</dbReference>
<dbReference type="GeneID" id="93164316"/>
<dbReference type="InterPro" id="IPR023753">
    <property type="entry name" value="FAD/NAD-binding_dom"/>
</dbReference>
<dbReference type="Pfam" id="PF07992">
    <property type="entry name" value="Pyr_redox_2"/>
    <property type="match status" value="1"/>
</dbReference>
<dbReference type="Proteomes" id="UP001549200">
    <property type="component" value="Unassembled WGS sequence"/>
</dbReference>
<dbReference type="RefSeq" id="WP_354021043.1">
    <property type="nucleotide sequence ID" value="NZ_JBCOSW010000033.1"/>
</dbReference>
<dbReference type="Gene3D" id="3.50.50.60">
    <property type="entry name" value="FAD/NAD(P)-binding domain"/>
    <property type="match status" value="2"/>
</dbReference>
<feature type="domain" description="Thioredoxin-like fold" evidence="6">
    <location>
        <begin position="503"/>
        <end position="578"/>
    </location>
</feature>
<proteinExistence type="predicted"/>
<dbReference type="PRINTS" id="PR00368">
    <property type="entry name" value="FADPNR"/>
</dbReference>